<evidence type="ECO:0000256" key="6">
    <source>
        <dbReference type="SAM" id="Phobius"/>
    </source>
</evidence>
<feature type="transmembrane region" description="Helical" evidence="6">
    <location>
        <begin position="554"/>
        <end position="575"/>
    </location>
</feature>
<reference evidence="7" key="2">
    <citation type="journal article" date="2024" name="Plant">
        <title>Genomic evolution and insights into agronomic trait innovations of Sesamum species.</title>
        <authorList>
            <person name="Miao H."/>
            <person name="Wang L."/>
            <person name="Qu L."/>
            <person name="Liu H."/>
            <person name="Sun Y."/>
            <person name="Le M."/>
            <person name="Wang Q."/>
            <person name="Wei S."/>
            <person name="Zheng Y."/>
            <person name="Lin W."/>
            <person name="Duan Y."/>
            <person name="Cao H."/>
            <person name="Xiong S."/>
            <person name="Wang X."/>
            <person name="Wei L."/>
            <person name="Li C."/>
            <person name="Ma Q."/>
            <person name="Ju M."/>
            <person name="Zhao R."/>
            <person name="Li G."/>
            <person name="Mu C."/>
            <person name="Tian Q."/>
            <person name="Mei H."/>
            <person name="Zhang T."/>
            <person name="Gao T."/>
            <person name="Zhang H."/>
        </authorList>
    </citation>
    <scope>NUCLEOTIDE SEQUENCE</scope>
    <source>
        <strain evidence="7">KEN8</strain>
    </source>
</reference>
<comment type="caution">
    <text evidence="7">The sequence shown here is derived from an EMBL/GenBank/DDBJ whole genome shotgun (WGS) entry which is preliminary data.</text>
</comment>
<dbReference type="SUPFAM" id="SSF52540">
    <property type="entry name" value="P-loop containing nucleoside triphosphate hydrolases"/>
    <property type="match status" value="1"/>
</dbReference>
<dbReference type="Gene3D" id="3.40.50.300">
    <property type="entry name" value="P-loop containing nucleotide triphosphate hydrolases"/>
    <property type="match status" value="1"/>
</dbReference>
<reference evidence="7" key="1">
    <citation type="submission" date="2020-06" db="EMBL/GenBank/DDBJ databases">
        <authorList>
            <person name="Li T."/>
            <person name="Hu X."/>
            <person name="Zhang T."/>
            <person name="Song X."/>
            <person name="Zhang H."/>
            <person name="Dai N."/>
            <person name="Sheng W."/>
            <person name="Hou X."/>
            <person name="Wei L."/>
        </authorList>
    </citation>
    <scope>NUCLEOTIDE SEQUENCE</scope>
    <source>
        <strain evidence="7">KEN8</strain>
        <tissue evidence="7">Leaf</tissue>
    </source>
</reference>
<keyword evidence="4" id="KW-0808">Transferase</keyword>
<evidence type="ECO:0000256" key="4">
    <source>
        <dbReference type="ARBA" id="ARBA00022679"/>
    </source>
</evidence>
<evidence type="ECO:0000256" key="5">
    <source>
        <dbReference type="ARBA" id="ARBA00022898"/>
    </source>
</evidence>
<evidence type="ECO:0000256" key="2">
    <source>
        <dbReference type="ARBA" id="ARBA00008954"/>
    </source>
</evidence>
<dbReference type="EMBL" id="JACGWM010000003">
    <property type="protein sequence ID" value="KAL0383236.1"/>
    <property type="molecule type" value="Genomic_DNA"/>
</dbReference>
<sequence length="939" mass="103815">MSFLSSSSAPFPRKRFVYVKPIQTGFPDDSDSRFVYRKFSEFFTYKPLPFSVFASNSVLKASSPAANAVLRNGMAGGSLRTEAFGAEVVEKGGNIGGGIENVHWYEERKMRGSESNETELFPASQIVCKTMYAWKEAVSPHLAAEREEAMVGDSEVLHMLKRCLGNGLIGASCNTEELEVMCVIETAGGVASPGPSGSLQCDLYRPFRLPAILVGDGRLGGISGTISAYESLKLRGYDVAAVIFEDHGLVNEVPLLSYFRNRVPVFVLPSIPTDMSDDLMSWFDKSQMIFTSLKEIMLSDFRKRMQRLHDMPKKACDIIWWPFTQHKLVPEEKVTVIDSRCGENFAVHKSCNWISQQFDACASWWTQGPDANLQAEISVQEFVLCINAHGYISFLLTLGGFGIALDSMTLGKDIYFIIRFSGDITKAVFFRRLQIELARDMGYTAARYGHVMFPENVYEPSLELAEILLEGVGKGKLPLSFTMISILFLLSVPLNGWASRVYFSDNGSTAVEIALKMAFRKFLSDNKVLLDLVNADVNGRSMDLKMKILFTAKIFLRFAFILSHLSISGAVALWANVRVSLLSSSGSYHGDTLGAMEAQAPSPYTGFLQQPWYRGRGHFLDPPTVSMSDDIWEVALPQKMQSGKSGHECLSFSSRDEIFKRSRDGSDLASLYASFILQELLSLSDSDGLSHIGALIIEPGKNAFGAGGMQMIDPLYQRILVRECKYRKIPVIFDEVFTGFWRLGRESAAEMLYCQPDIACFAKLMTGGIIPLAVTLASDAVFEAFTGDSKLKALLHGHSYSAHAMGCAAAVKSVKWFKDSNTNMNLISETRLLQELWDAALVSQISLLPAVHRVVALGTLCAIELLAEGSNAGYASMYASSLLKNLREDGIYMRPLGNVIYMMCGPCTSPDICRSLLEKVYDRIQEFGLQKDESAVFAA</sequence>
<dbReference type="Gene3D" id="3.40.640.10">
    <property type="entry name" value="Type I PLP-dependent aspartate aminotransferase-like (Major domain)"/>
    <property type="match status" value="1"/>
</dbReference>
<keyword evidence="6" id="KW-0472">Membrane</keyword>
<evidence type="ECO:0000313" key="7">
    <source>
        <dbReference type="EMBL" id="KAL0383236.1"/>
    </source>
</evidence>
<dbReference type="FunFam" id="3.90.1150.10:FF:000090">
    <property type="entry name" value="Bifunctional dethiobiotin synthetase/7,8-diamino-pelargonic acid aminotransferase, mitochondrial"/>
    <property type="match status" value="1"/>
</dbReference>
<dbReference type="PANTHER" id="PTHR42684:SF3">
    <property type="entry name" value="ADENOSYLMETHIONINE-8-AMINO-7-OXONONANOATE AMINOTRANSFERASE"/>
    <property type="match status" value="1"/>
</dbReference>
<comment type="subcellular location">
    <subcellularLocation>
        <location evidence="1">Mitochondrion</location>
    </subcellularLocation>
</comment>
<keyword evidence="6" id="KW-1133">Transmembrane helix</keyword>
<dbReference type="Pfam" id="PF00202">
    <property type="entry name" value="Aminotran_3"/>
    <property type="match status" value="1"/>
</dbReference>
<keyword evidence="3 7" id="KW-0032">Aminotransferase</keyword>
<dbReference type="InterPro" id="IPR049704">
    <property type="entry name" value="Aminotrans_3_PPA_site"/>
</dbReference>
<feature type="transmembrane region" description="Helical" evidence="6">
    <location>
        <begin position="477"/>
        <end position="498"/>
    </location>
</feature>
<accession>A0AAW2RUT7</accession>
<keyword evidence="6" id="KW-0812">Transmembrane</keyword>
<dbReference type="SUPFAM" id="SSF53383">
    <property type="entry name" value="PLP-dependent transferases"/>
    <property type="match status" value="1"/>
</dbReference>
<proteinExistence type="inferred from homology"/>
<dbReference type="InterPro" id="IPR015422">
    <property type="entry name" value="PyrdxlP-dep_Trfase_small"/>
</dbReference>
<protein>
    <submittedName>
        <fullName evidence="7">Bifunctional dethiobiotin synthetase/7,8-diamino-pelargonic acid aminotransferase, mitochondrial</fullName>
    </submittedName>
</protein>
<dbReference type="InterPro" id="IPR005814">
    <property type="entry name" value="Aminotrans_3"/>
</dbReference>
<dbReference type="PANTHER" id="PTHR42684">
    <property type="entry name" value="ADENOSYLMETHIONINE-8-AMINO-7-OXONONANOATE AMINOTRANSFERASE"/>
    <property type="match status" value="1"/>
</dbReference>
<dbReference type="GO" id="GO:0030170">
    <property type="term" value="F:pyridoxal phosphate binding"/>
    <property type="evidence" value="ECO:0007669"/>
    <property type="project" value="InterPro"/>
</dbReference>
<gene>
    <name evidence="7" type="ORF">Scaly_0610900</name>
</gene>
<dbReference type="GO" id="GO:0004141">
    <property type="term" value="F:dethiobiotin synthase activity"/>
    <property type="evidence" value="ECO:0007669"/>
    <property type="project" value="TreeGrafter"/>
</dbReference>
<dbReference type="GO" id="GO:0009102">
    <property type="term" value="P:biotin biosynthetic process"/>
    <property type="evidence" value="ECO:0007669"/>
    <property type="project" value="TreeGrafter"/>
</dbReference>
<dbReference type="Pfam" id="PF13500">
    <property type="entry name" value="AAA_26"/>
    <property type="match status" value="1"/>
</dbReference>
<keyword evidence="5" id="KW-0663">Pyridoxal phosphate</keyword>
<dbReference type="AlphaFoldDB" id="A0AAW2RUT7"/>
<dbReference type="Gene3D" id="3.90.1150.10">
    <property type="entry name" value="Aspartate Aminotransferase, domain 1"/>
    <property type="match status" value="2"/>
</dbReference>
<evidence type="ECO:0000256" key="3">
    <source>
        <dbReference type="ARBA" id="ARBA00022576"/>
    </source>
</evidence>
<dbReference type="FunFam" id="3.40.640.10:FF:000275">
    <property type="entry name" value="Bifunctional dethiobiotin synthetase/7,8-diamino-pelargonic acid aminotransferase, mitochondrial"/>
    <property type="match status" value="1"/>
</dbReference>
<dbReference type="InterPro" id="IPR027417">
    <property type="entry name" value="P-loop_NTPase"/>
</dbReference>
<evidence type="ECO:0000256" key="1">
    <source>
        <dbReference type="ARBA" id="ARBA00004173"/>
    </source>
</evidence>
<dbReference type="InterPro" id="IPR015424">
    <property type="entry name" value="PyrdxlP-dep_Trfase"/>
</dbReference>
<name>A0AAW2RUT7_9LAMI</name>
<dbReference type="InterPro" id="IPR015421">
    <property type="entry name" value="PyrdxlP-dep_Trfase_major"/>
</dbReference>
<dbReference type="GO" id="GO:0005739">
    <property type="term" value="C:mitochondrion"/>
    <property type="evidence" value="ECO:0007669"/>
    <property type="project" value="UniProtKB-SubCell"/>
</dbReference>
<organism evidence="7">
    <name type="scientific">Sesamum calycinum</name>
    <dbReference type="NCBI Taxonomy" id="2727403"/>
    <lineage>
        <taxon>Eukaryota</taxon>
        <taxon>Viridiplantae</taxon>
        <taxon>Streptophyta</taxon>
        <taxon>Embryophyta</taxon>
        <taxon>Tracheophyta</taxon>
        <taxon>Spermatophyta</taxon>
        <taxon>Magnoliopsida</taxon>
        <taxon>eudicotyledons</taxon>
        <taxon>Gunneridae</taxon>
        <taxon>Pentapetalae</taxon>
        <taxon>asterids</taxon>
        <taxon>lamiids</taxon>
        <taxon>Lamiales</taxon>
        <taxon>Pedaliaceae</taxon>
        <taxon>Sesamum</taxon>
    </lineage>
</organism>
<dbReference type="CDD" id="cd03109">
    <property type="entry name" value="DTBS"/>
    <property type="match status" value="1"/>
</dbReference>
<comment type="similarity">
    <text evidence="2">Belongs to the class-III pyridoxal-phosphate-dependent aminotransferase family.</text>
</comment>
<dbReference type="GO" id="GO:0004015">
    <property type="term" value="F:adenosylmethionine-8-amino-7-oxononanoate transaminase activity"/>
    <property type="evidence" value="ECO:0007669"/>
    <property type="project" value="TreeGrafter"/>
</dbReference>
<dbReference type="PROSITE" id="PS00600">
    <property type="entry name" value="AA_TRANSFER_CLASS_3"/>
    <property type="match status" value="1"/>
</dbReference>